<feature type="compositionally biased region" description="Basic residues" evidence="9">
    <location>
        <begin position="1"/>
        <end position="19"/>
    </location>
</feature>
<dbReference type="Gene3D" id="3.10.450.50">
    <property type="match status" value="1"/>
</dbReference>
<dbReference type="GO" id="GO:0005634">
    <property type="term" value="C:nucleus"/>
    <property type="evidence" value="ECO:0007669"/>
    <property type="project" value="UniProtKB-SubCell"/>
</dbReference>
<dbReference type="InterPro" id="IPR012677">
    <property type="entry name" value="Nucleotide-bd_a/b_plait_sf"/>
</dbReference>
<evidence type="ECO:0000256" key="4">
    <source>
        <dbReference type="ARBA" id="ARBA00022614"/>
    </source>
</evidence>
<dbReference type="Gene3D" id="1.10.8.10">
    <property type="entry name" value="DNA helicase RuvA subunit, C-terminal domain"/>
    <property type="match status" value="1"/>
</dbReference>
<dbReference type="GO" id="GO:0016973">
    <property type="term" value="P:poly(A)+ mRNA export from nucleus"/>
    <property type="evidence" value="ECO:0007669"/>
    <property type="project" value="TreeGrafter"/>
</dbReference>
<dbReference type="SUPFAM" id="SSF46934">
    <property type="entry name" value="UBA-like"/>
    <property type="match status" value="1"/>
</dbReference>
<dbReference type="SUPFAM" id="SSF52058">
    <property type="entry name" value="L domain-like"/>
    <property type="match status" value="1"/>
</dbReference>
<evidence type="ECO:0000313" key="13">
    <source>
        <dbReference type="Proteomes" id="UP000639338"/>
    </source>
</evidence>
<protein>
    <recommendedName>
        <fullName evidence="14">Nuclear RNA export factor 1-like</fullName>
    </recommendedName>
</protein>
<evidence type="ECO:0000256" key="2">
    <source>
        <dbReference type="ARBA" id="ARBA00009285"/>
    </source>
</evidence>
<dbReference type="InterPro" id="IPR057125">
    <property type="entry name" value="NXF1/2/3/5-like_LRR"/>
</dbReference>
<dbReference type="PANTHER" id="PTHR10662:SF22">
    <property type="entry name" value="NUCLEAR RNA EXPORT FACTOR 1"/>
    <property type="match status" value="1"/>
</dbReference>
<organism evidence="12 13">
    <name type="scientific">Aphidius gifuensis</name>
    <name type="common">Parasitoid wasp</name>
    <dbReference type="NCBI Taxonomy" id="684658"/>
    <lineage>
        <taxon>Eukaryota</taxon>
        <taxon>Metazoa</taxon>
        <taxon>Ecdysozoa</taxon>
        <taxon>Arthropoda</taxon>
        <taxon>Hexapoda</taxon>
        <taxon>Insecta</taxon>
        <taxon>Pterygota</taxon>
        <taxon>Neoptera</taxon>
        <taxon>Endopterygota</taxon>
        <taxon>Hymenoptera</taxon>
        <taxon>Apocrita</taxon>
        <taxon>Ichneumonoidea</taxon>
        <taxon>Braconidae</taxon>
        <taxon>Aphidiinae</taxon>
        <taxon>Aphidius</taxon>
    </lineage>
</organism>
<dbReference type="InterPro" id="IPR005637">
    <property type="entry name" value="TAP_C_dom"/>
</dbReference>
<dbReference type="SUPFAM" id="SSF54928">
    <property type="entry name" value="RNA-binding domain, RBD"/>
    <property type="match status" value="1"/>
</dbReference>
<dbReference type="FunFam" id="1.10.8.10:FF:000018">
    <property type="entry name" value="Nuclear RNA export factor 1"/>
    <property type="match status" value="1"/>
</dbReference>
<keyword evidence="5" id="KW-0677">Repeat</keyword>
<dbReference type="InterPro" id="IPR009060">
    <property type="entry name" value="UBA-like_sf"/>
</dbReference>
<dbReference type="InterPro" id="IPR030217">
    <property type="entry name" value="NXF_fam"/>
</dbReference>
<evidence type="ECO:0000256" key="9">
    <source>
        <dbReference type="SAM" id="MobiDB-lite"/>
    </source>
</evidence>
<keyword evidence="13" id="KW-1185">Reference proteome</keyword>
<dbReference type="PROSITE" id="PS50177">
    <property type="entry name" value="NTF2_DOMAIN"/>
    <property type="match status" value="1"/>
</dbReference>
<dbReference type="Pfam" id="PF22602">
    <property type="entry name" value="NXF_NTF2"/>
    <property type="match status" value="1"/>
</dbReference>
<dbReference type="InterPro" id="IPR035979">
    <property type="entry name" value="RBD_domain_sf"/>
</dbReference>
<evidence type="ECO:0000313" key="12">
    <source>
        <dbReference type="EMBL" id="KAF7994121.1"/>
    </source>
</evidence>
<evidence type="ECO:0000256" key="8">
    <source>
        <dbReference type="SAM" id="Coils"/>
    </source>
</evidence>
<dbReference type="Gene3D" id="3.30.70.330">
    <property type="match status" value="1"/>
</dbReference>
<dbReference type="Pfam" id="PF09162">
    <property type="entry name" value="Tap-RNA_bind"/>
    <property type="match status" value="1"/>
</dbReference>
<dbReference type="CDD" id="cd14342">
    <property type="entry name" value="UBA_TAP-C"/>
    <property type="match status" value="1"/>
</dbReference>
<evidence type="ECO:0000259" key="11">
    <source>
        <dbReference type="PROSITE" id="PS51281"/>
    </source>
</evidence>
<dbReference type="SMART" id="SM00804">
    <property type="entry name" value="TAP_C"/>
    <property type="match status" value="1"/>
</dbReference>
<gene>
    <name evidence="12" type="ORF">HCN44_011390</name>
</gene>
<feature type="domain" description="TAP-C" evidence="11">
    <location>
        <begin position="590"/>
        <end position="645"/>
    </location>
</feature>
<keyword evidence="8" id="KW-0175">Coiled coil</keyword>
<dbReference type="Pfam" id="PF24048">
    <property type="entry name" value="LRR_NXF1-5"/>
    <property type="match status" value="1"/>
</dbReference>
<proteinExistence type="inferred from homology"/>
<dbReference type="AlphaFoldDB" id="A0A834XWL3"/>
<feature type="coiled-coil region" evidence="8">
    <location>
        <begin position="533"/>
        <end position="575"/>
    </location>
</feature>
<evidence type="ECO:0000256" key="3">
    <source>
        <dbReference type="ARBA" id="ARBA00022448"/>
    </source>
</evidence>
<feature type="domain" description="NTF2" evidence="10">
    <location>
        <begin position="372"/>
        <end position="518"/>
    </location>
</feature>
<comment type="subcellular location">
    <subcellularLocation>
        <location evidence="1">Nucleus</location>
    </subcellularLocation>
</comment>
<evidence type="ECO:0000259" key="10">
    <source>
        <dbReference type="PROSITE" id="PS50177"/>
    </source>
</evidence>
<evidence type="ECO:0000256" key="6">
    <source>
        <dbReference type="ARBA" id="ARBA00022816"/>
    </source>
</evidence>
<dbReference type="PROSITE" id="PS51281">
    <property type="entry name" value="TAP_C"/>
    <property type="match status" value="1"/>
</dbReference>
<keyword evidence="4" id="KW-0433">Leucine-rich repeat</keyword>
<dbReference type="InterPro" id="IPR018222">
    <property type="entry name" value="Nuclear_transport_factor_2_euk"/>
</dbReference>
<evidence type="ECO:0008006" key="14">
    <source>
        <dbReference type="Google" id="ProtNLM"/>
    </source>
</evidence>
<sequence>MPKKSSKKQHKASAKRSKNNHYFDHDDRDGRRADNDSHFNGFNGRPRVSFKSVNKSNKKGITNVGLAALKSCLDDDDVAMVPVANGNNATRIIGSRGKGRGGYVNNRRRVDPPLREGYCYKIHIYFGKKLDKETLIGLLLNPIQPDVFMPIMYQECEHDVIFYIDDFKVAKKLLSLDRKILTPDGFKIHFQVTQQSPPSKINEDVINKIKLAMNKRYVANENSLDLSAFHNDCDLASEYYLPLHRNNVLIEVLDIIGATGNISETLNALYLNRNHFESIHKLSILRSKCPNLKILHICDNKITLLNQLEAVRGLRLVELNLTGNPVCMRYENRHEKYDDINLLPPILFEVDDEAQCPITIRSFDVSCEPYKTANEFLIEYIKYFDSESRQTLADAYDENAVFSITLSSPPSQMYKFDIYRKDNRDLMRTKNVIERRSLLKHGKASIISYISSLPQTTHCLSNYILDATLVTENRIAMTTTGFFKELNTKNEIIRCFDRIFIIVREGAGWYITNDQLSLSQPTPKQEKNISKLIVNEETQRQQQQQLLLQQQQQEQLQQQQQLQELQQQLEQQLQLQEPTSSTSTTIVEPSRDLLMIHKLSEETNMKLEWSEQCLAEYCWNFDNALASFKYLFEHGKIPQEAFQLV</sequence>
<keyword evidence="7" id="KW-0539">Nucleus</keyword>
<dbReference type="SUPFAM" id="SSF54427">
    <property type="entry name" value="NTF2-like"/>
    <property type="match status" value="1"/>
</dbReference>
<evidence type="ECO:0000256" key="7">
    <source>
        <dbReference type="ARBA" id="ARBA00023242"/>
    </source>
</evidence>
<keyword evidence="6" id="KW-0509">mRNA transport</keyword>
<dbReference type="EMBL" id="JACMRX010000003">
    <property type="protein sequence ID" value="KAF7994121.1"/>
    <property type="molecule type" value="Genomic_DNA"/>
</dbReference>
<dbReference type="Pfam" id="PF03943">
    <property type="entry name" value="TAP_C"/>
    <property type="match status" value="1"/>
</dbReference>
<feature type="compositionally biased region" description="Basic and acidic residues" evidence="9">
    <location>
        <begin position="21"/>
        <end position="37"/>
    </location>
</feature>
<comment type="similarity">
    <text evidence="2">Belongs to the NXF family.</text>
</comment>
<dbReference type="InterPro" id="IPR032710">
    <property type="entry name" value="NTF2-like_dom_sf"/>
</dbReference>
<feature type="region of interest" description="Disordered" evidence="9">
    <location>
        <begin position="1"/>
        <end position="54"/>
    </location>
</feature>
<dbReference type="InterPro" id="IPR032675">
    <property type="entry name" value="LRR_dom_sf"/>
</dbReference>
<reference evidence="12 13" key="1">
    <citation type="submission" date="2020-08" db="EMBL/GenBank/DDBJ databases">
        <title>Aphidius gifuensis genome sequencing and assembly.</title>
        <authorList>
            <person name="Du Z."/>
        </authorList>
    </citation>
    <scope>NUCLEOTIDE SEQUENCE [LARGE SCALE GENOMIC DNA]</scope>
    <source>
        <strain evidence="12">YNYX2018</strain>
        <tissue evidence="12">Adults</tissue>
    </source>
</reference>
<dbReference type="InterPro" id="IPR015245">
    <property type="entry name" value="Tap_RNA-bd"/>
</dbReference>
<dbReference type="Gene3D" id="3.80.10.10">
    <property type="entry name" value="Ribonuclease Inhibitor"/>
    <property type="match status" value="1"/>
</dbReference>
<dbReference type="OrthoDB" id="25872at2759"/>
<name>A0A834XWL3_APHGI</name>
<dbReference type="PANTHER" id="PTHR10662">
    <property type="entry name" value="NUCLEAR RNA EXPORT FACTOR"/>
    <property type="match status" value="1"/>
</dbReference>
<dbReference type="GO" id="GO:0003723">
    <property type="term" value="F:RNA binding"/>
    <property type="evidence" value="ECO:0007669"/>
    <property type="project" value="InterPro"/>
</dbReference>
<dbReference type="InterPro" id="IPR002075">
    <property type="entry name" value="NTF2_dom"/>
</dbReference>
<dbReference type="Proteomes" id="UP000639338">
    <property type="component" value="Unassembled WGS sequence"/>
</dbReference>
<keyword evidence="3" id="KW-0813">Transport</keyword>
<comment type="caution">
    <text evidence="12">The sequence shown here is derived from an EMBL/GenBank/DDBJ whole genome shotgun (WGS) entry which is preliminary data.</text>
</comment>
<dbReference type="GO" id="GO:0005737">
    <property type="term" value="C:cytoplasm"/>
    <property type="evidence" value="ECO:0007669"/>
    <property type="project" value="InterPro"/>
</dbReference>
<evidence type="ECO:0000256" key="1">
    <source>
        <dbReference type="ARBA" id="ARBA00004123"/>
    </source>
</evidence>
<evidence type="ECO:0000256" key="5">
    <source>
        <dbReference type="ARBA" id="ARBA00022737"/>
    </source>
</evidence>
<accession>A0A834XWL3</accession>